<reference evidence="3 4" key="1">
    <citation type="journal article" date="2015" name="Int. J. Syst. Evol. Microbiol.">
        <title>Tumebacillus algifaecis sp. nov., isolated from decomposing algal scum.</title>
        <authorList>
            <person name="Wu Y.F."/>
            <person name="Zhang B."/>
            <person name="Xing P."/>
            <person name="Wu Q.L."/>
            <person name="Liu S.J."/>
        </authorList>
    </citation>
    <scope>NUCLEOTIDE SEQUENCE [LARGE SCALE GENOMIC DNA]</scope>
    <source>
        <strain evidence="3 4">THMBR28</strain>
    </source>
</reference>
<dbReference type="InterPro" id="IPR001375">
    <property type="entry name" value="Peptidase_S9_cat"/>
</dbReference>
<dbReference type="SUPFAM" id="SSF53474">
    <property type="entry name" value="alpha/beta-Hydrolases"/>
    <property type="match status" value="1"/>
</dbReference>
<sequence>MIPNYLEKLEKAVWLQHFSFTTDGTLLLGCNTQHGSRVYIHATDTPMVERSTHQMYPFGTSQFVGFLEHTENGYQVVCHDLNTQTEHLPALAPLTYPIQPSVYGEEHIVGLRVNADGQQKLVLVHHRNDEEPIELLDLPNEQKADQLYVAVAPRRRAIIVTRKTTGPYTELVLCDPETKSSRVLLSGEGNMTPVSAQWNLEESALICLVRVGRRLDAVQIEVESGEHVRLNLPLLAEAPIWNPDGRSLLLTLDEWPGTRFATYHLESKEVVPFDLLPGVAHSIPRWREGALYFKVASSQQPPALYRWQPEQNELQCLTRQQDFSQTAPPEVIGIETERGYAVPCLVYPPAKEQKRAVFLLHGGPSGAWDISWSPWIQLLQSLGMRVILVNPRGSTVRNWPLPPLKPGEFGKLDVLDVIDCIREAINRSWASPVQIGLYGESYGGYLATRTAQALGDEVGALLIMSSYLNVTVLKNSRDPVVRRFAEYAFTSEELEPSVEGELWTPDFPILQVHGEHDLQLPLADVNVQFEKLGGHGHELYVLAGEGHTIRNRSNICAWIGKGAQFFDDALRSVQEE</sequence>
<evidence type="ECO:0000259" key="2">
    <source>
        <dbReference type="Pfam" id="PF00326"/>
    </source>
</evidence>
<dbReference type="OrthoDB" id="108903at2"/>
<dbReference type="Gene3D" id="3.40.50.1820">
    <property type="entry name" value="alpha/beta hydrolase"/>
    <property type="match status" value="1"/>
</dbReference>
<evidence type="ECO:0000313" key="3">
    <source>
        <dbReference type="EMBL" id="ASS76591.1"/>
    </source>
</evidence>
<dbReference type="AlphaFoldDB" id="A0A223D4U0"/>
<organism evidence="3 4">
    <name type="scientific">Tumebacillus algifaecis</name>
    <dbReference type="NCBI Taxonomy" id="1214604"/>
    <lineage>
        <taxon>Bacteria</taxon>
        <taxon>Bacillati</taxon>
        <taxon>Bacillota</taxon>
        <taxon>Bacilli</taxon>
        <taxon>Bacillales</taxon>
        <taxon>Alicyclobacillaceae</taxon>
        <taxon>Tumebacillus</taxon>
    </lineage>
</organism>
<dbReference type="RefSeq" id="WP_094237822.1">
    <property type="nucleotide sequence ID" value="NZ_CP022657.1"/>
</dbReference>
<keyword evidence="4" id="KW-1185">Reference proteome</keyword>
<dbReference type="EMBL" id="CP022657">
    <property type="protein sequence ID" value="ASS76591.1"/>
    <property type="molecule type" value="Genomic_DNA"/>
</dbReference>
<feature type="domain" description="Peptidase S9 prolyl oligopeptidase catalytic" evidence="2">
    <location>
        <begin position="376"/>
        <end position="571"/>
    </location>
</feature>
<proteinExistence type="predicted"/>
<protein>
    <recommendedName>
        <fullName evidence="2">Peptidase S9 prolyl oligopeptidase catalytic domain-containing protein</fullName>
    </recommendedName>
</protein>
<name>A0A223D4U0_9BACL</name>
<dbReference type="PANTHER" id="PTHR42776">
    <property type="entry name" value="SERINE PEPTIDASE S9 FAMILY MEMBER"/>
    <property type="match status" value="1"/>
</dbReference>
<gene>
    <name evidence="3" type="ORF">CIG75_17555</name>
</gene>
<evidence type="ECO:0000256" key="1">
    <source>
        <dbReference type="ARBA" id="ARBA00022801"/>
    </source>
</evidence>
<dbReference type="Proteomes" id="UP000214688">
    <property type="component" value="Chromosome"/>
</dbReference>
<dbReference type="KEGG" id="tab:CIG75_17555"/>
<dbReference type="GO" id="GO:0006508">
    <property type="term" value="P:proteolysis"/>
    <property type="evidence" value="ECO:0007669"/>
    <property type="project" value="InterPro"/>
</dbReference>
<dbReference type="PANTHER" id="PTHR42776:SF4">
    <property type="entry name" value="ACYLAMINO-ACID-RELEASING ENZYME"/>
    <property type="match status" value="1"/>
</dbReference>
<accession>A0A223D4U0</accession>
<evidence type="ECO:0000313" key="4">
    <source>
        <dbReference type="Proteomes" id="UP000214688"/>
    </source>
</evidence>
<dbReference type="GO" id="GO:0004252">
    <property type="term" value="F:serine-type endopeptidase activity"/>
    <property type="evidence" value="ECO:0007669"/>
    <property type="project" value="TreeGrafter"/>
</dbReference>
<dbReference type="Pfam" id="PF00326">
    <property type="entry name" value="Peptidase_S9"/>
    <property type="match status" value="1"/>
</dbReference>
<dbReference type="SUPFAM" id="SSF82171">
    <property type="entry name" value="DPP6 N-terminal domain-like"/>
    <property type="match status" value="1"/>
</dbReference>
<dbReference type="InterPro" id="IPR029058">
    <property type="entry name" value="AB_hydrolase_fold"/>
</dbReference>
<keyword evidence="1" id="KW-0378">Hydrolase</keyword>